<protein>
    <submittedName>
        <fullName evidence="2">Uncharacterized protein</fullName>
    </submittedName>
</protein>
<evidence type="ECO:0000313" key="3">
    <source>
        <dbReference type="Proteomes" id="UP000183040"/>
    </source>
</evidence>
<evidence type="ECO:0000313" key="4">
    <source>
        <dbReference type="Proteomes" id="UP000183766"/>
    </source>
</evidence>
<organism evidence="2 4">
    <name type="scientific">Bacteroides xylanisolvens</name>
    <dbReference type="NCBI Taxonomy" id="371601"/>
    <lineage>
        <taxon>Bacteria</taxon>
        <taxon>Pseudomonadati</taxon>
        <taxon>Bacteroidota</taxon>
        <taxon>Bacteroidia</taxon>
        <taxon>Bacteroidales</taxon>
        <taxon>Bacteroidaceae</taxon>
        <taxon>Bacteroides</taxon>
    </lineage>
</organism>
<dbReference type="Proteomes" id="UP000183766">
    <property type="component" value="Unassembled WGS sequence"/>
</dbReference>
<dbReference type="AlphaFoldDB" id="A0A1I4WUM2"/>
<proteinExistence type="predicted"/>
<gene>
    <name evidence="1" type="ORF">SAMN04487924_112112</name>
    <name evidence="2" type="ORF">SAMN05216250_12254</name>
</gene>
<accession>A0A1I4WUM2</accession>
<evidence type="ECO:0000313" key="1">
    <source>
        <dbReference type="EMBL" id="SEA75735.1"/>
    </source>
</evidence>
<name>A0A1I4WUM2_9BACE</name>
<evidence type="ECO:0000313" key="2">
    <source>
        <dbReference type="EMBL" id="SFN16669.1"/>
    </source>
</evidence>
<dbReference type="EMBL" id="FOUM01000022">
    <property type="protein sequence ID" value="SFN16669.1"/>
    <property type="molecule type" value="Genomic_DNA"/>
</dbReference>
<dbReference type="Proteomes" id="UP000183040">
    <property type="component" value="Unassembled WGS sequence"/>
</dbReference>
<reference evidence="3 4" key="1">
    <citation type="submission" date="2016-10" db="EMBL/GenBank/DDBJ databases">
        <authorList>
            <person name="de Groot N.N."/>
        </authorList>
    </citation>
    <scope>NUCLEOTIDE SEQUENCE [LARGE SCALE GENOMIC DNA]</scope>
    <source>
        <strain evidence="2 4">NLAE-zl-C202</strain>
        <strain evidence="1 3">NLAE-zl-G339</strain>
    </source>
</reference>
<dbReference type="EMBL" id="FNRP01000012">
    <property type="protein sequence ID" value="SEA75735.1"/>
    <property type="molecule type" value="Genomic_DNA"/>
</dbReference>
<sequence length="81" mass="9527">MLTNIVLVYGGKSCSFIYQHIEKHLIPQKYDSFLDLLSKNIKTNRNKIVFFAVEFLKEKYEEIYNRNIGDASIHQYDVSHG</sequence>